<dbReference type="InParanoid" id="A0A0C3AR82"/>
<organism evidence="1 2">
    <name type="scientific">Piloderma croceum (strain F 1598)</name>
    <dbReference type="NCBI Taxonomy" id="765440"/>
    <lineage>
        <taxon>Eukaryota</taxon>
        <taxon>Fungi</taxon>
        <taxon>Dikarya</taxon>
        <taxon>Basidiomycota</taxon>
        <taxon>Agaricomycotina</taxon>
        <taxon>Agaricomycetes</taxon>
        <taxon>Agaricomycetidae</taxon>
        <taxon>Atheliales</taxon>
        <taxon>Atheliaceae</taxon>
        <taxon>Piloderma</taxon>
    </lineage>
</organism>
<proteinExistence type="predicted"/>
<gene>
    <name evidence="1" type="ORF">PILCRDRAFT_826227</name>
</gene>
<dbReference type="Proteomes" id="UP000054166">
    <property type="component" value="Unassembled WGS sequence"/>
</dbReference>
<dbReference type="AlphaFoldDB" id="A0A0C3AR82"/>
<dbReference type="EMBL" id="KN833034">
    <property type="protein sequence ID" value="KIM76448.1"/>
    <property type="molecule type" value="Genomic_DNA"/>
</dbReference>
<evidence type="ECO:0000313" key="2">
    <source>
        <dbReference type="Proteomes" id="UP000054166"/>
    </source>
</evidence>
<name>A0A0C3AR82_PILCF</name>
<accession>A0A0C3AR82</accession>
<sequence length="83" mass="9691">MIFHPSLSHYLHVRDSVRTALNRFGLLREYPRRPSYDPDASLRSKDFANWDTPRHEPAIPNSVEHSFCRHGRLKTSFDGVVTQ</sequence>
<dbReference type="OrthoDB" id="3065467at2759"/>
<protein>
    <submittedName>
        <fullName evidence="1">Uncharacterized protein</fullName>
    </submittedName>
</protein>
<evidence type="ECO:0000313" key="1">
    <source>
        <dbReference type="EMBL" id="KIM76448.1"/>
    </source>
</evidence>
<keyword evidence="2" id="KW-1185">Reference proteome</keyword>
<reference evidence="1 2" key="1">
    <citation type="submission" date="2014-04" db="EMBL/GenBank/DDBJ databases">
        <authorList>
            <consortium name="DOE Joint Genome Institute"/>
            <person name="Kuo A."/>
            <person name="Tarkka M."/>
            <person name="Buscot F."/>
            <person name="Kohler A."/>
            <person name="Nagy L.G."/>
            <person name="Floudas D."/>
            <person name="Copeland A."/>
            <person name="Barry K.W."/>
            <person name="Cichocki N."/>
            <person name="Veneault-Fourrey C."/>
            <person name="LaButti K."/>
            <person name="Lindquist E.A."/>
            <person name="Lipzen A."/>
            <person name="Lundell T."/>
            <person name="Morin E."/>
            <person name="Murat C."/>
            <person name="Sun H."/>
            <person name="Tunlid A."/>
            <person name="Henrissat B."/>
            <person name="Grigoriev I.V."/>
            <person name="Hibbett D.S."/>
            <person name="Martin F."/>
            <person name="Nordberg H.P."/>
            <person name="Cantor M.N."/>
            <person name="Hua S.X."/>
        </authorList>
    </citation>
    <scope>NUCLEOTIDE SEQUENCE [LARGE SCALE GENOMIC DNA]</scope>
    <source>
        <strain evidence="1 2">F 1598</strain>
    </source>
</reference>
<dbReference type="HOGENOM" id="CLU_2543395_0_0_1"/>
<reference evidence="2" key="2">
    <citation type="submission" date="2015-01" db="EMBL/GenBank/DDBJ databases">
        <title>Evolutionary Origins and Diversification of the Mycorrhizal Mutualists.</title>
        <authorList>
            <consortium name="DOE Joint Genome Institute"/>
            <consortium name="Mycorrhizal Genomics Consortium"/>
            <person name="Kohler A."/>
            <person name="Kuo A."/>
            <person name="Nagy L.G."/>
            <person name="Floudas D."/>
            <person name="Copeland A."/>
            <person name="Barry K.W."/>
            <person name="Cichocki N."/>
            <person name="Veneault-Fourrey C."/>
            <person name="LaButti K."/>
            <person name="Lindquist E.A."/>
            <person name="Lipzen A."/>
            <person name="Lundell T."/>
            <person name="Morin E."/>
            <person name="Murat C."/>
            <person name="Riley R."/>
            <person name="Ohm R."/>
            <person name="Sun H."/>
            <person name="Tunlid A."/>
            <person name="Henrissat B."/>
            <person name="Grigoriev I.V."/>
            <person name="Hibbett D.S."/>
            <person name="Martin F."/>
        </authorList>
    </citation>
    <scope>NUCLEOTIDE SEQUENCE [LARGE SCALE GENOMIC DNA]</scope>
    <source>
        <strain evidence="2">F 1598</strain>
    </source>
</reference>